<sequence>MASLFLRVPTRNFYVSASSNGAPPGVPQQGGPVILEIPLDKIRRPLLRTRSNDPQKVKELMDSIAQIGLQVPIDVLEVEGVYYGITSVELLRAICMELSQVGSFLNSILHAGHVNGLVVMGACCKLFAYTVGSTCQLPQGVLPYIVQSRNKCACFRILLD</sequence>
<gene>
    <name evidence="1" type="ORF">RHMOL_Rhmol13G0193500</name>
</gene>
<keyword evidence="2" id="KW-1185">Reference proteome</keyword>
<organism evidence="1 2">
    <name type="scientific">Rhododendron molle</name>
    <name type="common">Chinese azalea</name>
    <name type="synonym">Azalea mollis</name>
    <dbReference type="NCBI Taxonomy" id="49168"/>
    <lineage>
        <taxon>Eukaryota</taxon>
        <taxon>Viridiplantae</taxon>
        <taxon>Streptophyta</taxon>
        <taxon>Embryophyta</taxon>
        <taxon>Tracheophyta</taxon>
        <taxon>Spermatophyta</taxon>
        <taxon>Magnoliopsida</taxon>
        <taxon>eudicotyledons</taxon>
        <taxon>Gunneridae</taxon>
        <taxon>Pentapetalae</taxon>
        <taxon>asterids</taxon>
        <taxon>Ericales</taxon>
        <taxon>Ericaceae</taxon>
        <taxon>Ericoideae</taxon>
        <taxon>Rhodoreae</taxon>
        <taxon>Rhododendron</taxon>
    </lineage>
</organism>
<dbReference type="Proteomes" id="UP001062846">
    <property type="component" value="Chromosome 13"/>
</dbReference>
<protein>
    <submittedName>
        <fullName evidence="1">Uncharacterized protein</fullName>
    </submittedName>
</protein>
<proteinExistence type="predicted"/>
<accession>A0ACC0L8G4</accession>
<evidence type="ECO:0000313" key="1">
    <source>
        <dbReference type="EMBL" id="KAI8524999.1"/>
    </source>
</evidence>
<name>A0ACC0L8G4_RHOML</name>
<comment type="caution">
    <text evidence="1">The sequence shown here is derived from an EMBL/GenBank/DDBJ whole genome shotgun (WGS) entry which is preliminary data.</text>
</comment>
<dbReference type="EMBL" id="CM046400">
    <property type="protein sequence ID" value="KAI8524999.1"/>
    <property type="molecule type" value="Genomic_DNA"/>
</dbReference>
<reference evidence="1" key="1">
    <citation type="submission" date="2022-02" db="EMBL/GenBank/DDBJ databases">
        <title>Plant Genome Project.</title>
        <authorList>
            <person name="Zhang R.-G."/>
        </authorList>
    </citation>
    <scope>NUCLEOTIDE SEQUENCE</scope>
    <source>
        <strain evidence="1">AT1</strain>
    </source>
</reference>
<evidence type="ECO:0000313" key="2">
    <source>
        <dbReference type="Proteomes" id="UP001062846"/>
    </source>
</evidence>